<dbReference type="OrthoDB" id="9795980at2"/>
<evidence type="ECO:0000256" key="1">
    <source>
        <dbReference type="ARBA" id="ARBA00022845"/>
    </source>
</evidence>
<dbReference type="GO" id="GO:0045900">
    <property type="term" value="P:negative regulation of translational elongation"/>
    <property type="evidence" value="ECO:0007669"/>
    <property type="project" value="TreeGrafter"/>
</dbReference>
<evidence type="ECO:0000313" key="7">
    <source>
        <dbReference type="EMBL" id="KXU37299.1"/>
    </source>
</evidence>
<dbReference type="SUPFAM" id="SSF69754">
    <property type="entry name" value="Ribosome binding protein Y (YfiA homologue)"/>
    <property type="match status" value="1"/>
</dbReference>
<dbReference type="InterPro" id="IPR050574">
    <property type="entry name" value="HPF/YfiA_ribosome-assoc"/>
</dbReference>
<protein>
    <recommendedName>
        <fullName evidence="4">Ribosome hibernation promoting factor</fullName>
    </recommendedName>
    <alternativeName>
        <fullName evidence="5">Hibernation factor HPF</fullName>
    </alternativeName>
</protein>
<keyword evidence="8" id="KW-1185">Reference proteome</keyword>
<keyword evidence="1" id="KW-0810">Translation regulation</keyword>
<dbReference type="Pfam" id="PF02482">
    <property type="entry name" value="Ribosomal_S30AE"/>
    <property type="match status" value="1"/>
</dbReference>
<sequence length="105" mass="12021">MQVNISGHQLEVTEPLRAYVSEKFSRLERHFDRITQVQVIMSVEKLRQKVEATLHIAGGEVQAHADHEDLYAAIDLLTDKLDRQLIKFKEKQIDRLHGHGPAARG</sequence>
<comment type="caution">
    <text evidence="7">The sequence shown here is derived from an EMBL/GenBank/DDBJ whole genome shotgun (WGS) entry which is preliminary data.</text>
</comment>
<dbReference type="GO" id="GO:0022627">
    <property type="term" value="C:cytosolic small ribosomal subunit"/>
    <property type="evidence" value="ECO:0007669"/>
    <property type="project" value="TreeGrafter"/>
</dbReference>
<dbReference type="RefSeq" id="WP_068390917.1">
    <property type="nucleotide sequence ID" value="NZ_LSZO01000166.1"/>
</dbReference>
<evidence type="ECO:0000256" key="6">
    <source>
        <dbReference type="ARBA" id="ARBA00055287"/>
    </source>
</evidence>
<proteinExistence type="inferred from homology"/>
<dbReference type="Proteomes" id="UP000072660">
    <property type="component" value="Unassembled WGS sequence"/>
</dbReference>
<dbReference type="CDD" id="cd00552">
    <property type="entry name" value="RaiA"/>
    <property type="match status" value="1"/>
</dbReference>
<dbReference type="FunFam" id="3.30.160.100:FF:000001">
    <property type="entry name" value="Ribosome hibernation promoting factor"/>
    <property type="match status" value="1"/>
</dbReference>
<dbReference type="GO" id="GO:0043024">
    <property type="term" value="F:ribosomal small subunit binding"/>
    <property type="evidence" value="ECO:0007669"/>
    <property type="project" value="TreeGrafter"/>
</dbReference>
<dbReference type="InterPro" id="IPR036567">
    <property type="entry name" value="RHF-like"/>
</dbReference>
<dbReference type="PANTHER" id="PTHR33231:SF1">
    <property type="entry name" value="30S RIBOSOMAL PROTEIN"/>
    <property type="match status" value="1"/>
</dbReference>
<dbReference type="NCBIfam" id="TIGR00741">
    <property type="entry name" value="yfiA"/>
    <property type="match status" value="1"/>
</dbReference>
<dbReference type="Gene3D" id="3.30.160.100">
    <property type="entry name" value="Ribosome hibernation promotion factor-like"/>
    <property type="match status" value="1"/>
</dbReference>
<evidence type="ECO:0000313" key="8">
    <source>
        <dbReference type="Proteomes" id="UP000072660"/>
    </source>
</evidence>
<evidence type="ECO:0000256" key="4">
    <source>
        <dbReference type="ARBA" id="ARBA00041148"/>
    </source>
</evidence>
<evidence type="ECO:0000256" key="5">
    <source>
        <dbReference type="ARBA" id="ARBA00041319"/>
    </source>
</evidence>
<reference evidence="7 8" key="1">
    <citation type="submission" date="2016-02" db="EMBL/GenBank/DDBJ databases">
        <authorList>
            <person name="Wen L."/>
            <person name="He K."/>
            <person name="Yang H."/>
        </authorList>
    </citation>
    <scope>NUCLEOTIDE SEQUENCE [LARGE SCALE GENOMIC DNA]</scope>
    <source>
        <strain evidence="7 8">CV58</strain>
    </source>
</reference>
<dbReference type="PANTHER" id="PTHR33231">
    <property type="entry name" value="30S RIBOSOMAL PROTEIN"/>
    <property type="match status" value="1"/>
</dbReference>
<gene>
    <name evidence="7" type="ORF">AXE65_03645</name>
</gene>
<comment type="function">
    <text evidence="6">During stationary phase, promotes and stabilizes dimerization of 70S ribosomes by the ribosome modulation factor (RMF), leading to the formation of inactive 100S ribosomes.</text>
</comment>
<comment type="similarity">
    <text evidence="2">Belongs to the HPF/YfiA ribosome-associated protein family. Short HPF subfamily.</text>
</comment>
<organism evidence="7 8">
    <name type="scientific">Ventosimonas gracilis</name>
    <dbReference type="NCBI Taxonomy" id="1680762"/>
    <lineage>
        <taxon>Bacteria</taxon>
        <taxon>Pseudomonadati</taxon>
        <taxon>Pseudomonadota</taxon>
        <taxon>Gammaproteobacteria</taxon>
        <taxon>Pseudomonadales</taxon>
        <taxon>Ventosimonadaceae</taxon>
        <taxon>Ventosimonas</taxon>
    </lineage>
</organism>
<dbReference type="EMBL" id="LSZO01000166">
    <property type="protein sequence ID" value="KXU37299.1"/>
    <property type="molecule type" value="Genomic_DNA"/>
</dbReference>
<comment type="subunit">
    <text evidence="3">Associates exclusively with 100S ribosomes, which are dimers of 70S ribosomes.</text>
</comment>
<evidence type="ECO:0000256" key="3">
    <source>
        <dbReference type="ARBA" id="ARBA00038695"/>
    </source>
</evidence>
<name>A0A139SRS6_9GAMM</name>
<dbReference type="AlphaFoldDB" id="A0A139SRS6"/>
<dbReference type="InterPro" id="IPR003489">
    <property type="entry name" value="RHF/RaiA"/>
</dbReference>
<accession>A0A139SRS6</accession>
<evidence type="ECO:0000256" key="2">
    <source>
        <dbReference type="ARBA" id="ARBA00038434"/>
    </source>
</evidence>